<evidence type="ECO:0000313" key="3">
    <source>
        <dbReference type="EMBL" id="SMC88758.1"/>
    </source>
</evidence>
<reference evidence="3 4" key="1">
    <citation type="submission" date="2017-04" db="EMBL/GenBank/DDBJ databases">
        <authorList>
            <person name="Afonso C.L."/>
            <person name="Miller P.J."/>
            <person name="Scott M.A."/>
            <person name="Spackman E."/>
            <person name="Goraichik I."/>
            <person name="Dimitrov K.M."/>
            <person name="Suarez D.L."/>
            <person name="Swayne D.E."/>
        </authorList>
    </citation>
    <scope>NUCLEOTIDE SEQUENCE [LARGE SCALE GENOMIC DNA]</scope>
    <source>
        <strain evidence="3 4">CGMCC 1.12708</strain>
    </source>
</reference>
<dbReference type="GO" id="GO:0051500">
    <property type="term" value="F:D-tyrosyl-tRNA(Tyr) deacylase activity"/>
    <property type="evidence" value="ECO:0007669"/>
    <property type="project" value="TreeGrafter"/>
</dbReference>
<comment type="similarity">
    <text evidence="1 2">Belongs to the DTD family.</text>
</comment>
<gene>
    <name evidence="2" type="primary">dtd</name>
    <name evidence="3" type="ORF">SAMN06296427_11191</name>
</gene>
<dbReference type="FunFam" id="3.50.80.10:FF:000001">
    <property type="entry name" value="D-aminoacyl-tRNA deacylase"/>
    <property type="match status" value="1"/>
</dbReference>
<comment type="domain">
    <text evidence="2">A Gly-cisPro motif from one monomer fits into the active site of the other monomer to allow specific chiral rejection of L-amino acids.</text>
</comment>
<dbReference type="EC" id="3.1.1.96" evidence="2"/>
<evidence type="ECO:0000256" key="1">
    <source>
        <dbReference type="ARBA" id="ARBA00009673"/>
    </source>
</evidence>
<name>A0A1W2CVL0_9FLAO</name>
<keyword evidence="2" id="KW-0963">Cytoplasm</keyword>
<dbReference type="PANTHER" id="PTHR10472">
    <property type="entry name" value="D-TYROSYL-TRNA TYR DEACYLASE"/>
    <property type="match status" value="1"/>
</dbReference>
<evidence type="ECO:0000313" key="4">
    <source>
        <dbReference type="Proteomes" id="UP000192393"/>
    </source>
</evidence>
<evidence type="ECO:0000256" key="2">
    <source>
        <dbReference type="HAMAP-Rule" id="MF_00518"/>
    </source>
</evidence>
<keyword evidence="2" id="KW-0378">Hydrolase</keyword>
<dbReference type="Gene3D" id="3.50.80.10">
    <property type="entry name" value="D-tyrosyl-tRNA(Tyr) deacylase"/>
    <property type="match status" value="1"/>
</dbReference>
<dbReference type="RefSeq" id="WP_084018866.1">
    <property type="nucleotide sequence ID" value="NZ_FWXS01000011.1"/>
</dbReference>
<comment type="subcellular location">
    <subcellularLocation>
        <location evidence="2">Cytoplasm</location>
    </subcellularLocation>
</comment>
<dbReference type="PANTHER" id="PTHR10472:SF5">
    <property type="entry name" value="D-AMINOACYL-TRNA DEACYLASE 1"/>
    <property type="match status" value="1"/>
</dbReference>
<dbReference type="NCBIfam" id="TIGR00256">
    <property type="entry name" value="D-aminoacyl-tRNA deacylase"/>
    <property type="match status" value="1"/>
</dbReference>
<comment type="catalytic activity">
    <reaction evidence="2">
        <text>glycyl-tRNA(Ala) + H2O = tRNA(Ala) + glycine + H(+)</text>
        <dbReference type="Rhea" id="RHEA:53744"/>
        <dbReference type="Rhea" id="RHEA-COMP:9657"/>
        <dbReference type="Rhea" id="RHEA-COMP:13640"/>
        <dbReference type="ChEBI" id="CHEBI:15377"/>
        <dbReference type="ChEBI" id="CHEBI:15378"/>
        <dbReference type="ChEBI" id="CHEBI:57305"/>
        <dbReference type="ChEBI" id="CHEBI:78442"/>
        <dbReference type="ChEBI" id="CHEBI:78522"/>
    </reaction>
</comment>
<dbReference type="SUPFAM" id="SSF69500">
    <property type="entry name" value="DTD-like"/>
    <property type="match status" value="1"/>
</dbReference>
<comment type="subunit">
    <text evidence="2">Homodimer.</text>
</comment>
<accession>A0A1W2CVL0</accession>
<keyword evidence="2" id="KW-0694">RNA-binding</keyword>
<dbReference type="GO" id="GO:0106026">
    <property type="term" value="F:Gly-tRNA(Ala) deacylase activity"/>
    <property type="evidence" value="ECO:0007669"/>
    <property type="project" value="UniProtKB-UniRule"/>
</dbReference>
<dbReference type="GO" id="GO:0000049">
    <property type="term" value="F:tRNA binding"/>
    <property type="evidence" value="ECO:0007669"/>
    <property type="project" value="UniProtKB-UniRule"/>
</dbReference>
<dbReference type="EC" id="3.1.1.-" evidence="2"/>
<keyword evidence="4" id="KW-1185">Reference proteome</keyword>
<dbReference type="Pfam" id="PF02580">
    <property type="entry name" value="Tyr_Deacylase"/>
    <property type="match status" value="1"/>
</dbReference>
<dbReference type="HAMAP" id="MF_00518">
    <property type="entry name" value="Deacylase_Dtd"/>
    <property type="match status" value="1"/>
</dbReference>
<comment type="catalytic activity">
    <reaction evidence="2">
        <text>a D-aminoacyl-tRNA + H2O = a tRNA + a D-alpha-amino acid + H(+)</text>
        <dbReference type="Rhea" id="RHEA:13953"/>
        <dbReference type="Rhea" id="RHEA-COMP:10123"/>
        <dbReference type="Rhea" id="RHEA-COMP:10124"/>
        <dbReference type="ChEBI" id="CHEBI:15377"/>
        <dbReference type="ChEBI" id="CHEBI:15378"/>
        <dbReference type="ChEBI" id="CHEBI:59871"/>
        <dbReference type="ChEBI" id="CHEBI:78442"/>
        <dbReference type="ChEBI" id="CHEBI:79333"/>
        <dbReference type="EC" id="3.1.1.96"/>
    </reaction>
</comment>
<dbReference type="GO" id="GO:0019478">
    <property type="term" value="P:D-amino acid catabolic process"/>
    <property type="evidence" value="ECO:0007669"/>
    <property type="project" value="UniProtKB-UniRule"/>
</dbReference>
<dbReference type="AlphaFoldDB" id="A0A1W2CVL0"/>
<sequence length="150" mass="16923">MRVVIQRVQHASVTVEGNVIGKIEKGLLVLAGFEENDTNEDFEWIANKIIQLRIFNDENGVMNVSVQNVEGDLLVVSQFTLHASTKKGNRPSYIKSSPPNIAKNQYHEFVRVLQNKYLRPIKIGEFGADMKVELLNDGPVTICIDSKNRE</sequence>
<dbReference type="OrthoDB" id="9801395at2"/>
<dbReference type="EMBL" id="FWXS01000011">
    <property type="protein sequence ID" value="SMC88758.1"/>
    <property type="molecule type" value="Genomic_DNA"/>
</dbReference>
<dbReference type="GO" id="GO:0005737">
    <property type="term" value="C:cytoplasm"/>
    <property type="evidence" value="ECO:0007669"/>
    <property type="project" value="UniProtKB-SubCell"/>
</dbReference>
<comment type="function">
    <text evidence="2">An aminoacyl-tRNA editing enzyme that deacylates mischarged D-aminoacyl-tRNAs. Also deacylates mischarged glycyl-tRNA(Ala), protecting cells against glycine mischarging by AlaRS. Acts via tRNA-based rather than protein-based catalysis; rejects L-amino acids rather than detecting D-amino acids in the active site. By recycling D-aminoacyl-tRNA to D-amino acids and free tRNA molecules, this enzyme counteracts the toxicity associated with the formation of D-aminoacyl-tRNA entities in vivo and helps enforce protein L-homochirality.</text>
</comment>
<dbReference type="InterPro" id="IPR003732">
    <property type="entry name" value="Daa-tRNA_deacyls_DTD"/>
</dbReference>
<dbReference type="Proteomes" id="UP000192393">
    <property type="component" value="Unassembled WGS sequence"/>
</dbReference>
<feature type="short sequence motif" description="Gly-cisPro motif, important for rejection of L-amino acids" evidence="2">
    <location>
        <begin position="138"/>
        <end position="139"/>
    </location>
</feature>
<protein>
    <recommendedName>
        <fullName evidence="2">D-aminoacyl-tRNA deacylase</fullName>
        <shortName evidence="2">DTD</shortName>
        <ecNumber evidence="2">3.1.1.96</ecNumber>
    </recommendedName>
    <alternativeName>
        <fullName evidence="2">Gly-tRNA(Ala) deacylase</fullName>
        <ecNumber evidence="2">3.1.1.-</ecNumber>
    </alternativeName>
</protein>
<proteinExistence type="inferred from homology"/>
<dbReference type="STRING" id="1434700.SAMN06296427_11191"/>
<dbReference type="GO" id="GO:0043908">
    <property type="term" value="F:Ser(Gly)-tRNA(Ala) hydrolase activity"/>
    <property type="evidence" value="ECO:0007669"/>
    <property type="project" value="UniProtKB-UniRule"/>
</dbReference>
<dbReference type="InterPro" id="IPR023509">
    <property type="entry name" value="DTD-like_sf"/>
</dbReference>
<keyword evidence="2" id="KW-0820">tRNA-binding</keyword>
<organism evidence="3 4">
    <name type="scientific">Moheibacter sediminis</name>
    <dbReference type="NCBI Taxonomy" id="1434700"/>
    <lineage>
        <taxon>Bacteria</taxon>
        <taxon>Pseudomonadati</taxon>
        <taxon>Bacteroidota</taxon>
        <taxon>Flavobacteriia</taxon>
        <taxon>Flavobacteriales</taxon>
        <taxon>Weeksellaceae</taxon>
        <taxon>Moheibacter</taxon>
    </lineage>
</organism>